<dbReference type="RefSeq" id="XP_013242354.1">
    <property type="nucleotide sequence ID" value="XM_013386900.1"/>
</dbReference>
<accession>A0A066VXW2</accession>
<dbReference type="Proteomes" id="UP000027361">
    <property type="component" value="Unassembled WGS sequence"/>
</dbReference>
<feature type="compositionally biased region" description="Low complexity" evidence="6">
    <location>
        <begin position="309"/>
        <end position="319"/>
    </location>
</feature>
<dbReference type="InParanoid" id="A0A066VXW2"/>
<dbReference type="OMA" id="DTCMETC"/>
<feature type="region of interest" description="Disordered" evidence="6">
    <location>
        <begin position="104"/>
        <end position="124"/>
    </location>
</feature>
<comment type="similarity">
    <text evidence="3">Belongs to the translin family.</text>
</comment>
<dbReference type="CDD" id="cd14820">
    <property type="entry name" value="TRAX"/>
    <property type="match status" value="1"/>
</dbReference>
<dbReference type="HOGENOM" id="CLU_067225_2_0_1"/>
<dbReference type="SUPFAM" id="SSF74784">
    <property type="entry name" value="Translin"/>
    <property type="match status" value="2"/>
</dbReference>
<dbReference type="Gene3D" id="1.20.58.190">
    <property type="entry name" value="Translin, domain 1"/>
    <property type="match status" value="1"/>
</dbReference>
<dbReference type="PANTHER" id="PTHR10741">
    <property type="entry name" value="TRANSLIN AND TRANSLIN ASSOCIATED PROTEIN X"/>
    <property type="match status" value="1"/>
</dbReference>
<dbReference type="EMBL" id="JMSN01000062">
    <property type="protein sequence ID" value="KDN43335.1"/>
    <property type="molecule type" value="Genomic_DNA"/>
</dbReference>
<evidence type="ECO:0000256" key="6">
    <source>
        <dbReference type="SAM" id="MobiDB-lite"/>
    </source>
</evidence>
<evidence type="ECO:0000256" key="4">
    <source>
        <dbReference type="ARBA" id="ARBA00022490"/>
    </source>
</evidence>
<keyword evidence="8" id="KW-1185">Reference proteome</keyword>
<reference evidence="7 8" key="1">
    <citation type="submission" date="2014-05" db="EMBL/GenBank/DDBJ databases">
        <title>Draft genome sequence of a rare smut relative, Tilletiaria anomala UBC 951.</title>
        <authorList>
            <consortium name="DOE Joint Genome Institute"/>
            <person name="Toome M."/>
            <person name="Kuo A."/>
            <person name="Henrissat B."/>
            <person name="Lipzen A."/>
            <person name="Tritt A."/>
            <person name="Yoshinaga Y."/>
            <person name="Zane M."/>
            <person name="Barry K."/>
            <person name="Grigoriev I.V."/>
            <person name="Spatafora J.W."/>
            <person name="Aimea M.C."/>
        </authorList>
    </citation>
    <scope>NUCLEOTIDE SEQUENCE [LARGE SCALE GENOMIC DNA]</scope>
    <source>
        <strain evidence="7 8">UBC 951</strain>
    </source>
</reference>
<evidence type="ECO:0000256" key="1">
    <source>
        <dbReference type="ARBA" id="ARBA00004123"/>
    </source>
</evidence>
<gene>
    <name evidence="7" type="ORF">K437DRAFT_274942</name>
</gene>
<sequence length="354" mass="38448">MTSPSTLLDAFAGFRAELDSHHDRNERLVRFSRDVTAESKKLIFLLQRYNPCADAVRQGGDAETAQSSSGTGRLVHPANRKVLEQAENKADEITRLIIKTAQQERLGPEHAQQSGSSSNDVQTTNDWLPPAVLHVDRYERAFGQGLEEYIEAISFLHYLEHGAILPYSVLQERFRDLSSSGAGTTLLIPPHRYLLGLCDLSGELMRHATNAVGLGTSSTSEPGYVPTAPDAVVASVLSTIRALYAHLETFTPYISRGELNKKQAVTDQSARKIEQLLYSIKVREREYAGGDAGARNEMLRRALLSAAVPSSAAAPSAADDAGRVGGGNKRPRQGGHSGRRDGGGEDVHTNFDSD</sequence>
<dbReference type="OrthoDB" id="31005at2759"/>
<dbReference type="GeneID" id="25266594"/>
<dbReference type="GO" id="GO:0043565">
    <property type="term" value="F:sequence-specific DNA binding"/>
    <property type="evidence" value="ECO:0007669"/>
    <property type="project" value="InterPro"/>
</dbReference>
<name>A0A066VXW2_TILAU</name>
<dbReference type="GO" id="GO:0005737">
    <property type="term" value="C:cytoplasm"/>
    <property type="evidence" value="ECO:0007669"/>
    <property type="project" value="UniProtKB-SubCell"/>
</dbReference>
<comment type="caution">
    <text evidence="7">The sequence shown here is derived from an EMBL/GenBank/DDBJ whole genome shotgun (WGS) entry which is preliminary data.</text>
</comment>
<proteinExistence type="inferred from homology"/>
<evidence type="ECO:0000256" key="3">
    <source>
        <dbReference type="ARBA" id="ARBA00005902"/>
    </source>
</evidence>
<evidence type="ECO:0000256" key="2">
    <source>
        <dbReference type="ARBA" id="ARBA00004496"/>
    </source>
</evidence>
<dbReference type="STRING" id="1037660.A0A066VXW2"/>
<keyword evidence="5" id="KW-0539">Nucleus</keyword>
<comment type="subcellular location">
    <subcellularLocation>
        <location evidence="2">Cytoplasm</location>
    </subcellularLocation>
    <subcellularLocation>
        <location evidence="1">Nucleus</location>
    </subcellularLocation>
</comment>
<dbReference type="Pfam" id="PF01997">
    <property type="entry name" value="Translin"/>
    <property type="match status" value="1"/>
</dbReference>
<dbReference type="AlphaFoldDB" id="A0A066VXW2"/>
<protein>
    <submittedName>
        <fullName evidence="7">Translin</fullName>
    </submittedName>
</protein>
<evidence type="ECO:0000313" key="8">
    <source>
        <dbReference type="Proteomes" id="UP000027361"/>
    </source>
</evidence>
<feature type="region of interest" description="Disordered" evidence="6">
    <location>
        <begin position="309"/>
        <end position="354"/>
    </location>
</feature>
<evidence type="ECO:0000313" key="7">
    <source>
        <dbReference type="EMBL" id="KDN43335.1"/>
    </source>
</evidence>
<feature type="compositionally biased region" description="Polar residues" evidence="6">
    <location>
        <begin position="111"/>
        <end position="124"/>
    </location>
</feature>
<evidence type="ECO:0000256" key="5">
    <source>
        <dbReference type="ARBA" id="ARBA00023242"/>
    </source>
</evidence>
<feature type="compositionally biased region" description="Basic and acidic residues" evidence="6">
    <location>
        <begin position="338"/>
        <end position="354"/>
    </location>
</feature>
<dbReference type="InterPro" id="IPR016068">
    <property type="entry name" value="Translin_N"/>
</dbReference>
<dbReference type="Gene3D" id="1.20.58.200">
    <property type="entry name" value="Translin, domain 2"/>
    <property type="match status" value="1"/>
</dbReference>
<dbReference type="GO" id="GO:0005634">
    <property type="term" value="C:nucleus"/>
    <property type="evidence" value="ECO:0007669"/>
    <property type="project" value="UniProtKB-SubCell"/>
</dbReference>
<dbReference type="FunCoup" id="A0A066VXW2">
    <property type="interactions" value="392"/>
</dbReference>
<dbReference type="InterPro" id="IPR036081">
    <property type="entry name" value="Translin_sf"/>
</dbReference>
<organism evidence="7 8">
    <name type="scientific">Tilletiaria anomala (strain ATCC 24038 / CBS 436.72 / UBC 951)</name>
    <dbReference type="NCBI Taxonomy" id="1037660"/>
    <lineage>
        <taxon>Eukaryota</taxon>
        <taxon>Fungi</taxon>
        <taxon>Dikarya</taxon>
        <taxon>Basidiomycota</taxon>
        <taxon>Ustilaginomycotina</taxon>
        <taxon>Exobasidiomycetes</taxon>
        <taxon>Georgefischeriales</taxon>
        <taxon>Tilletiariaceae</taxon>
        <taxon>Tilletiaria</taxon>
    </lineage>
</organism>
<dbReference type="InterPro" id="IPR002848">
    <property type="entry name" value="Translin_fam"/>
</dbReference>
<keyword evidence="4" id="KW-0963">Cytoplasm</keyword>
<dbReference type="InterPro" id="IPR016069">
    <property type="entry name" value="Translin_C"/>
</dbReference>